<organism evidence="1 2">
    <name type="scientific">Pyxidicoccus parkwayensis</name>
    <dbReference type="NCBI Taxonomy" id="2813578"/>
    <lineage>
        <taxon>Bacteria</taxon>
        <taxon>Pseudomonadati</taxon>
        <taxon>Myxococcota</taxon>
        <taxon>Myxococcia</taxon>
        <taxon>Myxococcales</taxon>
        <taxon>Cystobacterineae</taxon>
        <taxon>Myxococcaceae</taxon>
        <taxon>Pyxidicoccus</taxon>
    </lineage>
</organism>
<accession>A0ABX7P8J7</accession>
<proteinExistence type="predicted"/>
<name>A0ABX7P8J7_9BACT</name>
<protein>
    <recommendedName>
        <fullName evidence="3">Alginate lyase domain-containing protein</fullName>
    </recommendedName>
</protein>
<dbReference type="SUPFAM" id="SSF48239">
    <property type="entry name" value="Terpenoid cyclases/Protein prenyltransferases"/>
    <property type="match status" value="1"/>
</dbReference>
<dbReference type="EMBL" id="CP071090">
    <property type="protein sequence ID" value="QSQ26758.1"/>
    <property type="molecule type" value="Genomic_DNA"/>
</dbReference>
<evidence type="ECO:0008006" key="3">
    <source>
        <dbReference type="Google" id="ProtNLM"/>
    </source>
</evidence>
<gene>
    <name evidence="1" type="ORF">JY651_18320</name>
</gene>
<evidence type="ECO:0000313" key="1">
    <source>
        <dbReference type="EMBL" id="QSQ26758.1"/>
    </source>
</evidence>
<evidence type="ECO:0000313" key="2">
    <source>
        <dbReference type="Proteomes" id="UP000662747"/>
    </source>
</evidence>
<sequence length="346" mass="38171">MDLATIIRRFESHDAPALSRDDHAAREVEHSLAYLGSEVALASLAQDPYWPKWDSPWWHLLLLHERGASERIPGAAAEALVAAISRLPLKIFPIHPEDTPAGLDASRDAFCHCALGCIVPVLLACGVDVDTRLPWARDWFARYQMADGGLSCDAEAYLVQGEVPSSMVGTVAPLEAMLALTAVRTRPEDVAFMDRAAGFLVGRALVRGSDTVHNAEERGSATGWPQLTFPRFYFYDVLRGLAVLVEWAHRLRRPLPWSAIAHVVGDLEARFPDGQVRIGRQAFAGKTTRVPAEDGRWTKRVPASNFPLLDASSRVGEVSPFLTRSWQTTRERLVALARAGLLHETE</sequence>
<dbReference type="Gene3D" id="1.50.10.20">
    <property type="match status" value="1"/>
</dbReference>
<dbReference type="InterPro" id="IPR008930">
    <property type="entry name" value="Terpenoid_cyclase/PrenylTrfase"/>
</dbReference>
<dbReference type="Proteomes" id="UP000662747">
    <property type="component" value="Chromosome"/>
</dbReference>
<keyword evidence="2" id="KW-1185">Reference proteome</keyword>
<dbReference type="RefSeq" id="WP_206728300.1">
    <property type="nucleotide sequence ID" value="NZ_CP071090.1"/>
</dbReference>
<reference evidence="1 2" key="1">
    <citation type="submission" date="2021-02" db="EMBL/GenBank/DDBJ databases">
        <title>De Novo genome assembly of isolated myxobacteria.</title>
        <authorList>
            <person name="Stevens D.C."/>
        </authorList>
    </citation>
    <scope>NUCLEOTIDE SEQUENCE [LARGE SCALE GENOMIC DNA]</scope>
    <source>
        <strain evidence="2">SCPEA02</strain>
    </source>
</reference>